<evidence type="ECO:0000313" key="3">
    <source>
        <dbReference type="EMBL" id="MCP1673552.1"/>
    </source>
</evidence>
<evidence type="ECO:0000256" key="1">
    <source>
        <dbReference type="ARBA" id="ARBA00022801"/>
    </source>
</evidence>
<dbReference type="SUPFAM" id="SSF53474">
    <property type="entry name" value="alpha/beta-Hydrolases"/>
    <property type="match status" value="1"/>
</dbReference>
<dbReference type="PRINTS" id="PR00111">
    <property type="entry name" value="ABHYDROLASE"/>
</dbReference>
<keyword evidence="4" id="KW-1185">Reference proteome</keyword>
<proteinExistence type="predicted"/>
<dbReference type="Proteomes" id="UP001205843">
    <property type="component" value="Unassembled WGS sequence"/>
</dbReference>
<keyword evidence="1 3" id="KW-0378">Hydrolase</keyword>
<organism evidence="3 4">
    <name type="scientific">Natronocella acetinitrilica</name>
    <dbReference type="NCBI Taxonomy" id="414046"/>
    <lineage>
        <taxon>Bacteria</taxon>
        <taxon>Pseudomonadati</taxon>
        <taxon>Pseudomonadota</taxon>
        <taxon>Gammaproteobacteria</taxon>
        <taxon>Chromatiales</taxon>
        <taxon>Ectothiorhodospiraceae</taxon>
        <taxon>Natronocella</taxon>
    </lineage>
</organism>
<dbReference type="EMBL" id="JALJXV010000001">
    <property type="protein sequence ID" value="MCP1673552.1"/>
    <property type="molecule type" value="Genomic_DNA"/>
</dbReference>
<dbReference type="InterPro" id="IPR000073">
    <property type="entry name" value="AB_hydrolase_1"/>
</dbReference>
<accession>A0AAE3KEX6</accession>
<dbReference type="RefSeq" id="WP_253474090.1">
    <property type="nucleotide sequence ID" value="NZ_JALJXV010000001.1"/>
</dbReference>
<gene>
    <name evidence="3" type="ORF">J2T57_000644</name>
</gene>
<reference evidence="3" key="1">
    <citation type="submission" date="2022-03" db="EMBL/GenBank/DDBJ databases">
        <title>Genomic Encyclopedia of Type Strains, Phase III (KMG-III): the genomes of soil and plant-associated and newly described type strains.</title>
        <authorList>
            <person name="Whitman W."/>
        </authorList>
    </citation>
    <scope>NUCLEOTIDE SEQUENCE</scope>
    <source>
        <strain evidence="3">ANL 6-2</strain>
    </source>
</reference>
<name>A0AAE3KEX6_9GAMM</name>
<sequence length="289" mass="32506">MFEGFAERDFTTGETPIHYRIGGDGPPLVLLHGYPQTHMMWHAVAPLLAETHTVICPDLRGYGASGRPPSDASHTTYSKRAMGADIIDLMDELGYRQFKLAGHDRGGRVAHRLALDHPHRLEGVAVLDIVPTLHLFETLGQAVATGYYHWLFLIQPDGLPERLIGNDPAYYCREKLRRWSHHHDAFAAEAVDAYVEAFCRPDTIHATCEDYRAGATIDLEHHRADGDKLVEIPMLALWGLHGLMEKHYDVLGVWRRHGHDVTGEALDCGHFLPEEAPQDTARALRLFFN</sequence>
<protein>
    <submittedName>
        <fullName evidence="3">Haloacetate dehalogenase</fullName>
        <ecNumber evidence="3">3.8.1.3</ecNumber>
    </submittedName>
</protein>
<dbReference type="GO" id="GO:0018785">
    <property type="term" value="F:haloacetate dehalogenase activity"/>
    <property type="evidence" value="ECO:0007669"/>
    <property type="project" value="UniProtKB-EC"/>
</dbReference>
<dbReference type="EC" id="3.8.1.3" evidence="3"/>
<dbReference type="InterPro" id="IPR029058">
    <property type="entry name" value="AB_hydrolase_fold"/>
</dbReference>
<dbReference type="PRINTS" id="PR00412">
    <property type="entry name" value="EPOXHYDRLASE"/>
</dbReference>
<dbReference type="AlphaFoldDB" id="A0AAE3KEX6"/>
<dbReference type="PANTHER" id="PTHR43329">
    <property type="entry name" value="EPOXIDE HYDROLASE"/>
    <property type="match status" value="1"/>
</dbReference>
<evidence type="ECO:0000313" key="4">
    <source>
        <dbReference type="Proteomes" id="UP001205843"/>
    </source>
</evidence>
<dbReference type="InterPro" id="IPR000639">
    <property type="entry name" value="Epox_hydrolase-like"/>
</dbReference>
<evidence type="ECO:0000259" key="2">
    <source>
        <dbReference type="Pfam" id="PF00561"/>
    </source>
</evidence>
<comment type="caution">
    <text evidence="3">The sequence shown here is derived from an EMBL/GenBank/DDBJ whole genome shotgun (WGS) entry which is preliminary data.</text>
</comment>
<dbReference type="Pfam" id="PF00561">
    <property type="entry name" value="Abhydrolase_1"/>
    <property type="match status" value="1"/>
</dbReference>
<dbReference type="Gene3D" id="3.40.50.1820">
    <property type="entry name" value="alpha/beta hydrolase"/>
    <property type="match status" value="1"/>
</dbReference>
<feature type="domain" description="AB hydrolase-1" evidence="2">
    <location>
        <begin position="26"/>
        <end position="277"/>
    </location>
</feature>